<dbReference type="EMBL" id="JACIJO010000004">
    <property type="protein sequence ID" value="MBB6328548.1"/>
    <property type="molecule type" value="Genomic_DNA"/>
</dbReference>
<keyword evidence="1" id="KW-0732">Signal</keyword>
<feature type="chain" id="PRO_5032372414" description="Ig-like domain-containing protein" evidence="1">
    <location>
        <begin position="19"/>
        <end position="1150"/>
    </location>
</feature>
<evidence type="ECO:0000313" key="2">
    <source>
        <dbReference type="EMBL" id="MBB6328548.1"/>
    </source>
</evidence>
<gene>
    <name evidence="2" type="ORF">FHS59_004204</name>
</gene>
<keyword evidence="3" id="KW-1185">Reference proteome</keyword>
<proteinExistence type="predicted"/>
<dbReference type="Proteomes" id="UP000588604">
    <property type="component" value="Unassembled WGS sequence"/>
</dbReference>
<evidence type="ECO:0000313" key="3">
    <source>
        <dbReference type="Proteomes" id="UP000588604"/>
    </source>
</evidence>
<dbReference type="Gene3D" id="2.60.40.4070">
    <property type="match status" value="1"/>
</dbReference>
<feature type="signal peptide" evidence="1">
    <location>
        <begin position="1"/>
        <end position="18"/>
    </location>
</feature>
<name>A0A841N0U6_9BACT</name>
<reference evidence="2 3" key="1">
    <citation type="submission" date="2020-08" db="EMBL/GenBank/DDBJ databases">
        <title>Genomic Encyclopedia of Type Strains, Phase IV (KMG-IV): sequencing the most valuable type-strain genomes for metagenomic binning, comparative biology and taxonomic classification.</title>
        <authorList>
            <person name="Goeker M."/>
        </authorList>
    </citation>
    <scope>NUCLEOTIDE SEQUENCE [LARGE SCALE GENOMIC DNA]</scope>
    <source>
        <strain evidence="2 3">DSM 102044</strain>
    </source>
</reference>
<organism evidence="2 3">
    <name type="scientific">Algoriphagus iocasae</name>
    <dbReference type="NCBI Taxonomy" id="1836499"/>
    <lineage>
        <taxon>Bacteria</taxon>
        <taxon>Pseudomonadati</taxon>
        <taxon>Bacteroidota</taxon>
        <taxon>Cytophagia</taxon>
        <taxon>Cytophagales</taxon>
        <taxon>Cyclobacteriaceae</taxon>
        <taxon>Algoriphagus</taxon>
    </lineage>
</organism>
<evidence type="ECO:0000256" key="1">
    <source>
        <dbReference type="SAM" id="SignalP"/>
    </source>
</evidence>
<accession>A0A841N0U6</accession>
<protein>
    <recommendedName>
        <fullName evidence="4">Ig-like domain-containing protein</fullName>
    </recommendedName>
</protein>
<dbReference type="RefSeq" id="WP_184497745.1">
    <property type="nucleotide sequence ID" value="NZ_JACIJO010000004.1"/>
</dbReference>
<evidence type="ECO:0008006" key="4">
    <source>
        <dbReference type="Google" id="ProtNLM"/>
    </source>
</evidence>
<sequence>MTLLIVIISIGFSMVASSETNNSDPKTRVFADPELIGPEKLCNVFGSVIADFYGAGDPLTDVYSWKIFGPSDQLLFNRAGGAGFQTISYTFSLIGTHRVELTVARPGAPLFTQSQNVELISGPQINLLPNYDICDSNGISLTAISPNSSNFSNYIFEWKDSEGNIVGSTNTIDVFLPDTYTATFFFEDDEGNMACDGSVSTEVTLFDGYEIESSTPFICPDFTVTFTNSLNLNGSWSYKKAPNPQEEFLGFGKSVLVTPILDLNQPGDYEIIFKPDPISGNACLLPNSYFITYYPQPDYEIIDSRSSSECFVADGSITVQANTALDQIFLEELGLSSPPLNPGDTYEFKNLKSGAYTFTGQLGGCSNYLGGVVTLKTPPKNLDFTIENITGEICTDDGKLNGLIDINFPNGPINGWYRLINEKGTLIRNSEIQDASDLQISVTGGEYYFELYGQDSCRIPKAELINVPGLEQTLFEVPELFTICQSFELFPESNQNLDYRLVLPDGSTEVKSTGDPFILTTEGSYKITGFLPNQSDVCPSTLEFEVELVEAVEFEPKLILQDCFGNRTYFAEIYGRDPNSVIFSWYNENDELIGTGQNMFPTSIGEFKLDVQPANSEACPIPPVKFLIEEPVLEVDATLASTKLCELGPGATINLSTTFFSEVTDIEWRRYNSAGDIEELDQFKDKTEITVFEDGIYEAAVFSIIPEIGKDCELGRNSMELSFTKERVEFNIPDSLSICESFEFIPETTQDLEFILTFPDGSEAENQAGQAFTLNQTGTYSLYGYHPEISSPNCPEIKEFYVFVNQPIPFEPILFSEDCNGQKIYQAKLTGATPSDALFFWYDENQNLIGTEEFLTFNGESGIYSLLVQPKNSEPCDLEPIEFEVPEPLLALDVNLIAAPFCPDALDAAISVDTDLEKVSIMEWWFTDLNGNQVELTNQKNKPEILATQEGTYEVRIFNSVPCLIGSDLVLLTRSMDEVRPLVEESYQICPRYDIAPNINPGDFASYEWYYGDQLVSTSPTYKPLLVGQFDLVVYSEEGCAYSTSFETIEECELKVVFPNALELGNPDKNFLIYTNYLVNELEVWIYNKWGELIFNCKNTELINEESTCFWDGTLNGEKIPNGAYSIRVNYKNYAKDINEIYLGSLMVIE</sequence>
<dbReference type="AlphaFoldDB" id="A0A841N0U6"/>
<comment type="caution">
    <text evidence="2">The sequence shown here is derived from an EMBL/GenBank/DDBJ whole genome shotgun (WGS) entry which is preliminary data.</text>
</comment>